<evidence type="ECO:0000313" key="1">
    <source>
        <dbReference type="EMBL" id="KAK0717954.1"/>
    </source>
</evidence>
<dbReference type="EMBL" id="JAUIRO010000004">
    <property type="protein sequence ID" value="KAK0717954.1"/>
    <property type="molecule type" value="Genomic_DNA"/>
</dbReference>
<keyword evidence="2" id="KW-1185">Reference proteome</keyword>
<sequence length="151" mass="16409">MVDKLLEFMSSSRTTTRQKPSTESIIVQKHQHYSTTSIPNEQLGAEYPVNVSLPPSSERPMALASRTDNSGNSILRLFYLCPPRDIPSGCADRRRVHHQIYCQSDQEEMVELDGDGADTTVGGKWTVVGGIAAADSGMAVSVVLGPTVNVF</sequence>
<name>A0AA40ALC7_9PEZI</name>
<accession>A0AA40ALC7</accession>
<reference evidence="1" key="1">
    <citation type="submission" date="2023-06" db="EMBL/GenBank/DDBJ databases">
        <title>Genome-scale phylogeny and comparative genomics of the fungal order Sordariales.</title>
        <authorList>
            <consortium name="Lawrence Berkeley National Laboratory"/>
            <person name="Hensen N."/>
            <person name="Bonometti L."/>
            <person name="Westerberg I."/>
            <person name="Brannstrom I.O."/>
            <person name="Guillou S."/>
            <person name="Cros-Aarteil S."/>
            <person name="Calhoun S."/>
            <person name="Haridas S."/>
            <person name="Kuo A."/>
            <person name="Mondo S."/>
            <person name="Pangilinan J."/>
            <person name="Riley R."/>
            <person name="LaButti K."/>
            <person name="Andreopoulos B."/>
            <person name="Lipzen A."/>
            <person name="Chen C."/>
            <person name="Yanf M."/>
            <person name="Daum C."/>
            <person name="Ng V."/>
            <person name="Clum A."/>
            <person name="Steindorff A."/>
            <person name="Ohm R."/>
            <person name="Martin F."/>
            <person name="Silar P."/>
            <person name="Natvig D."/>
            <person name="Lalanne C."/>
            <person name="Gautier V."/>
            <person name="Ament-velasquez S.L."/>
            <person name="Kruys A."/>
            <person name="Hutchinson M.I."/>
            <person name="Powell A.J."/>
            <person name="Barry K."/>
            <person name="Miller A.N."/>
            <person name="Grigoriev I.V."/>
            <person name="Debuchy R."/>
            <person name="Gladieux P."/>
            <person name="Thoren M.H."/>
            <person name="Johannesson H."/>
        </authorList>
    </citation>
    <scope>NUCLEOTIDE SEQUENCE</scope>
    <source>
        <strain evidence="1">SMH2392-1A</strain>
    </source>
</reference>
<organism evidence="1 2">
    <name type="scientific">Lasiosphaeria miniovina</name>
    <dbReference type="NCBI Taxonomy" id="1954250"/>
    <lineage>
        <taxon>Eukaryota</taxon>
        <taxon>Fungi</taxon>
        <taxon>Dikarya</taxon>
        <taxon>Ascomycota</taxon>
        <taxon>Pezizomycotina</taxon>
        <taxon>Sordariomycetes</taxon>
        <taxon>Sordariomycetidae</taxon>
        <taxon>Sordariales</taxon>
        <taxon>Lasiosphaeriaceae</taxon>
        <taxon>Lasiosphaeria</taxon>
    </lineage>
</organism>
<dbReference type="GeneID" id="85330342"/>
<gene>
    <name evidence="1" type="ORF">B0T26DRAFT_802929</name>
</gene>
<protein>
    <submittedName>
        <fullName evidence="1">Uncharacterized protein</fullName>
    </submittedName>
</protein>
<dbReference type="Proteomes" id="UP001172101">
    <property type="component" value="Unassembled WGS sequence"/>
</dbReference>
<evidence type="ECO:0000313" key="2">
    <source>
        <dbReference type="Proteomes" id="UP001172101"/>
    </source>
</evidence>
<comment type="caution">
    <text evidence="1">The sequence shown here is derived from an EMBL/GenBank/DDBJ whole genome shotgun (WGS) entry which is preliminary data.</text>
</comment>
<dbReference type="AlphaFoldDB" id="A0AA40ALC7"/>
<dbReference type="RefSeq" id="XP_060296747.1">
    <property type="nucleotide sequence ID" value="XM_060447072.1"/>
</dbReference>
<proteinExistence type="predicted"/>